<evidence type="ECO:0000256" key="11">
    <source>
        <dbReference type="PIRSR" id="PIRSR000495-1"/>
    </source>
</evidence>
<dbReference type="CDD" id="cd01748">
    <property type="entry name" value="GATase1_IGP_Synthase"/>
    <property type="match status" value="1"/>
</dbReference>
<accession>A0A246JNE1</accession>
<dbReference type="HAMAP" id="MF_00278">
    <property type="entry name" value="HisH"/>
    <property type="match status" value="1"/>
</dbReference>
<comment type="function">
    <text evidence="10">IGPS catalyzes the conversion of PRFAR and glutamine to IGP, AICAR and glutamate. The HisH subunit catalyzes the hydrolysis of glutamine to glutamate and ammonia as part of the synthesis of IGP and AICAR. The resulting ammonia molecule is channeled to the active site of HisF.</text>
</comment>
<reference evidence="13 14" key="1">
    <citation type="journal article" date="2010" name="Int. J. Syst. Evol. Microbiol.">
        <title>Sphingopyxis bauzanensis sp. nov., a psychrophilic bacterium isolated from soil.</title>
        <authorList>
            <person name="Zhang D.C."/>
            <person name="Liu H.C."/>
            <person name="Xin Y.H."/>
            <person name="Zhou Y.G."/>
            <person name="Schinner F."/>
            <person name="Margesin R."/>
        </authorList>
    </citation>
    <scope>NUCLEOTIDE SEQUENCE [LARGE SCALE GENOMIC DNA]</scope>
    <source>
        <strain evidence="13 14">DSM 22271</strain>
    </source>
</reference>
<dbReference type="GO" id="GO:0016829">
    <property type="term" value="F:lyase activity"/>
    <property type="evidence" value="ECO:0007669"/>
    <property type="project" value="UniProtKB-KW"/>
</dbReference>
<feature type="active site" evidence="10 11">
    <location>
        <position position="212"/>
    </location>
</feature>
<evidence type="ECO:0000256" key="7">
    <source>
        <dbReference type="ARBA" id="ARBA00023239"/>
    </source>
</evidence>
<dbReference type="GO" id="GO:0000105">
    <property type="term" value="P:L-histidine biosynthetic process"/>
    <property type="evidence" value="ECO:0007669"/>
    <property type="project" value="UniProtKB-UniRule"/>
</dbReference>
<dbReference type="PIRSF" id="PIRSF000495">
    <property type="entry name" value="Amidotransf_hisH"/>
    <property type="match status" value="1"/>
</dbReference>
<evidence type="ECO:0000256" key="6">
    <source>
        <dbReference type="ARBA" id="ARBA00023102"/>
    </source>
</evidence>
<keyword evidence="3 10" id="KW-0028">Amino-acid biosynthesis</keyword>
<dbReference type="NCBIfam" id="TIGR01855">
    <property type="entry name" value="IMP_synth_hisH"/>
    <property type="match status" value="1"/>
</dbReference>
<dbReference type="GO" id="GO:0005737">
    <property type="term" value="C:cytoplasm"/>
    <property type="evidence" value="ECO:0007669"/>
    <property type="project" value="UniProtKB-SubCell"/>
</dbReference>
<evidence type="ECO:0000313" key="14">
    <source>
        <dbReference type="Proteomes" id="UP000197361"/>
    </source>
</evidence>
<dbReference type="PANTHER" id="PTHR42701">
    <property type="entry name" value="IMIDAZOLE GLYCEROL PHOSPHATE SYNTHASE SUBUNIT HISH"/>
    <property type="match status" value="1"/>
</dbReference>
<dbReference type="EC" id="3.5.1.2" evidence="10"/>
<keyword evidence="14" id="KW-1185">Reference proteome</keyword>
<evidence type="ECO:0000259" key="12">
    <source>
        <dbReference type="Pfam" id="PF00117"/>
    </source>
</evidence>
<comment type="subunit">
    <text evidence="2 10">Heterodimer of HisH and HisF.</text>
</comment>
<evidence type="ECO:0000256" key="5">
    <source>
        <dbReference type="ARBA" id="ARBA00022962"/>
    </source>
</evidence>
<evidence type="ECO:0000256" key="9">
    <source>
        <dbReference type="ARBA" id="ARBA00049534"/>
    </source>
</evidence>
<dbReference type="Proteomes" id="UP000197361">
    <property type="component" value="Unassembled WGS sequence"/>
</dbReference>
<dbReference type="InterPro" id="IPR017926">
    <property type="entry name" value="GATASE"/>
</dbReference>
<comment type="caution">
    <text evidence="13">The sequence shown here is derived from an EMBL/GenBank/DDBJ whole genome shotgun (WGS) entry which is preliminary data.</text>
</comment>
<dbReference type="EMBL" id="NISK01000005">
    <property type="protein sequence ID" value="OWQ94137.1"/>
    <property type="molecule type" value="Genomic_DNA"/>
</dbReference>
<evidence type="ECO:0000256" key="3">
    <source>
        <dbReference type="ARBA" id="ARBA00022605"/>
    </source>
</evidence>
<keyword evidence="5 10" id="KW-0315">Glutamine amidotransferase</keyword>
<gene>
    <name evidence="10 13" type="primary">hisH</name>
    <name evidence="13" type="ORF">CDQ92_19040</name>
</gene>
<dbReference type="UniPathway" id="UPA00031">
    <property type="reaction ID" value="UER00010"/>
</dbReference>
<keyword evidence="7 10" id="KW-0456">Lyase</keyword>
<comment type="catalytic activity">
    <reaction evidence="8 10">
        <text>5-[(5-phospho-1-deoxy-D-ribulos-1-ylimino)methylamino]-1-(5-phospho-beta-D-ribosyl)imidazole-4-carboxamide + L-glutamine = D-erythro-1-(imidazol-4-yl)glycerol 3-phosphate + 5-amino-1-(5-phospho-beta-D-ribosyl)imidazole-4-carboxamide + L-glutamate + H(+)</text>
        <dbReference type="Rhea" id="RHEA:24793"/>
        <dbReference type="ChEBI" id="CHEBI:15378"/>
        <dbReference type="ChEBI" id="CHEBI:29985"/>
        <dbReference type="ChEBI" id="CHEBI:58278"/>
        <dbReference type="ChEBI" id="CHEBI:58359"/>
        <dbReference type="ChEBI" id="CHEBI:58475"/>
        <dbReference type="ChEBI" id="CHEBI:58525"/>
        <dbReference type="EC" id="4.3.2.10"/>
    </reaction>
</comment>
<feature type="active site" description="Nucleophile" evidence="10 11">
    <location>
        <position position="102"/>
    </location>
</feature>
<dbReference type="EC" id="4.3.2.10" evidence="10"/>
<keyword evidence="10" id="KW-0963">Cytoplasm</keyword>
<feature type="domain" description="Glutamine amidotransferase" evidence="12">
    <location>
        <begin position="26"/>
        <end position="225"/>
    </location>
</feature>
<feature type="active site" evidence="10 11">
    <location>
        <position position="210"/>
    </location>
</feature>
<dbReference type="GO" id="GO:0000107">
    <property type="term" value="F:imidazoleglycerol-phosphate synthase activity"/>
    <property type="evidence" value="ECO:0007669"/>
    <property type="project" value="UniProtKB-UniRule"/>
</dbReference>
<dbReference type="InterPro" id="IPR010139">
    <property type="entry name" value="Imidazole-glycPsynth_HisH"/>
</dbReference>
<keyword evidence="4 10" id="KW-0378">Hydrolase</keyword>
<dbReference type="SUPFAM" id="SSF52317">
    <property type="entry name" value="Class I glutamine amidotransferase-like"/>
    <property type="match status" value="1"/>
</dbReference>
<comment type="catalytic activity">
    <reaction evidence="9 10">
        <text>L-glutamine + H2O = L-glutamate + NH4(+)</text>
        <dbReference type="Rhea" id="RHEA:15889"/>
        <dbReference type="ChEBI" id="CHEBI:15377"/>
        <dbReference type="ChEBI" id="CHEBI:28938"/>
        <dbReference type="ChEBI" id="CHEBI:29985"/>
        <dbReference type="ChEBI" id="CHEBI:58359"/>
        <dbReference type="EC" id="3.5.1.2"/>
    </reaction>
</comment>
<dbReference type="PROSITE" id="PS51273">
    <property type="entry name" value="GATASE_TYPE_1"/>
    <property type="match status" value="1"/>
</dbReference>
<dbReference type="InterPro" id="IPR029062">
    <property type="entry name" value="Class_I_gatase-like"/>
</dbReference>
<organism evidence="13 14">
    <name type="scientific">Sphingopyxis bauzanensis</name>
    <dbReference type="NCBI Taxonomy" id="651663"/>
    <lineage>
        <taxon>Bacteria</taxon>
        <taxon>Pseudomonadati</taxon>
        <taxon>Pseudomonadota</taxon>
        <taxon>Alphaproteobacteria</taxon>
        <taxon>Sphingomonadales</taxon>
        <taxon>Sphingomonadaceae</taxon>
        <taxon>Sphingopyxis</taxon>
    </lineage>
</organism>
<dbReference type="GO" id="GO:0004359">
    <property type="term" value="F:glutaminase activity"/>
    <property type="evidence" value="ECO:0007669"/>
    <property type="project" value="UniProtKB-EC"/>
</dbReference>
<comment type="subcellular location">
    <subcellularLocation>
        <location evidence="10">Cytoplasm</location>
    </subcellularLocation>
</comment>
<evidence type="ECO:0000256" key="2">
    <source>
        <dbReference type="ARBA" id="ARBA00011152"/>
    </source>
</evidence>
<name>A0A246JNE1_9SPHN</name>
<evidence type="ECO:0000256" key="8">
    <source>
        <dbReference type="ARBA" id="ARBA00047838"/>
    </source>
</evidence>
<sequence length="228" mass="25286">MRSPQLHESSEKSGRPDIDSAGHIGIIDYGICNVGSVRNMLRRSGALATCISSPDELADFDRIILPGVGHFQAGMANLANGGWIEPIRHIALVEKKRILGICLGMQLLAHHSEEGDCEGLGLLDMDVKHFDRSRLSAELPIPHMGWSEVDAVGAHPLTHSEQAEKQRFYFVHSLHVSLRSDGVQPLFWCNYGYPFIAGCARDNIMGMQFHPEKSHMFGVELLTNFARM</sequence>
<dbReference type="Pfam" id="PF00117">
    <property type="entry name" value="GATase"/>
    <property type="match status" value="1"/>
</dbReference>
<evidence type="ECO:0000256" key="4">
    <source>
        <dbReference type="ARBA" id="ARBA00022801"/>
    </source>
</evidence>
<evidence type="ECO:0000256" key="10">
    <source>
        <dbReference type="HAMAP-Rule" id="MF_00278"/>
    </source>
</evidence>
<dbReference type="PANTHER" id="PTHR42701:SF1">
    <property type="entry name" value="IMIDAZOLE GLYCEROL PHOSPHATE SYNTHASE SUBUNIT HISH"/>
    <property type="match status" value="1"/>
</dbReference>
<dbReference type="Gene3D" id="3.40.50.880">
    <property type="match status" value="1"/>
</dbReference>
<evidence type="ECO:0000256" key="1">
    <source>
        <dbReference type="ARBA" id="ARBA00005091"/>
    </source>
</evidence>
<evidence type="ECO:0000313" key="13">
    <source>
        <dbReference type="EMBL" id="OWQ94137.1"/>
    </source>
</evidence>
<proteinExistence type="inferred from homology"/>
<dbReference type="AlphaFoldDB" id="A0A246JNE1"/>
<comment type="pathway">
    <text evidence="1 10">Amino-acid biosynthesis; L-histidine biosynthesis; L-histidine from 5-phospho-alpha-D-ribose 1-diphosphate: step 5/9.</text>
</comment>
<keyword evidence="6 10" id="KW-0368">Histidine biosynthesis</keyword>
<protein>
    <recommendedName>
        <fullName evidence="10">Imidazole glycerol phosphate synthase subunit HisH</fullName>
        <ecNumber evidence="10">4.3.2.10</ecNumber>
    </recommendedName>
    <alternativeName>
        <fullName evidence="10">IGP synthase glutaminase subunit</fullName>
        <ecNumber evidence="10">3.5.1.2</ecNumber>
    </alternativeName>
    <alternativeName>
        <fullName evidence="10">IGP synthase subunit HisH</fullName>
    </alternativeName>
    <alternativeName>
        <fullName evidence="10">ImGP synthase subunit HisH</fullName>
        <shortName evidence="10">IGPS subunit HisH</shortName>
    </alternativeName>
</protein>